<dbReference type="Pfam" id="PF01740">
    <property type="entry name" value="STAS"/>
    <property type="match status" value="1"/>
</dbReference>
<name>A0A856MA93_9CYAN</name>
<evidence type="ECO:0000256" key="1">
    <source>
        <dbReference type="ARBA" id="ARBA00009013"/>
    </source>
</evidence>
<organism evidence="4 5">
    <name type="scientific">Brasilonema sennae CENA114</name>
    <dbReference type="NCBI Taxonomy" id="415709"/>
    <lineage>
        <taxon>Bacteria</taxon>
        <taxon>Bacillati</taxon>
        <taxon>Cyanobacteriota</taxon>
        <taxon>Cyanophyceae</taxon>
        <taxon>Nostocales</taxon>
        <taxon>Scytonemataceae</taxon>
        <taxon>Brasilonema</taxon>
        <taxon>Bromeliae group (in: Brasilonema)</taxon>
    </lineage>
</organism>
<sequence length="125" mass="13645">MQVLLDYPKITVISPQGCLNATNALEFETNITKALSQDGVCLLLVDLEFVESVDSAGLMALVSALKLSQKLGRSFSLCSISPCLRIIFEMTQLDRVFEIFEGKAAFEAACFAIQSVKTNSCQKKS</sequence>
<feature type="domain" description="STAS" evidence="3">
    <location>
        <begin position="1"/>
        <end position="116"/>
    </location>
</feature>
<dbReference type="GO" id="GO:0043856">
    <property type="term" value="F:anti-sigma factor antagonist activity"/>
    <property type="evidence" value="ECO:0007669"/>
    <property type="project" value="InterPro"/>
</dbReference>
<comment type="similarity">
    <text evidence="1 2">Belongs to the anti-sigma-factor antagonist family.</text>
</comment>
<evidence type="ECO:0000259" key="3">
    <source>
        <dbReference type="PROSITE" id="PS50801"/>
    </source>
</evidence>
<dbReference type="EMBL" id="CP030118">
    <property type="protein sequence ID" value="QDL07642.1"/>
    <property type="molecule type" value="Genomic_DNA"/>
</dbReference>
<dbReference type="CDD" id="cd07043">
    <property type="entry name" value="STAS_anti-anti-sigma_factors"/>
    <property type="match status" value="1"/>
</dbReference>
<dbReference type="SUPFAM" id="SSF52091">
    <property type="entry name" value="SpoIIaa-like"/>
    <property type="match status" value="1"/>
</dbReference>
<protein>
    <recommendedName>
        <fullName evidence="2">Anti-sigma factor antagonist</fullName>
    </recommendedName>
</protein>
<keyword evidence="5" id="KW-1185">Reference proteome</keyword>
<evidence type="ECO:0000313" key="4">
    <source>
        <dbReference type="EMBL" id="QDL07642.1"/>
    </source>
</evidence>
<dbReference type="InterPro" id="IPR003658">
    <property type="entry name" value="Anti-sigma_ant"/>
</dbReference>
<reference evidence="4 5" key="1">
    <citation type="submission" date="2018-06" db="EMBL/GenBank/DDBJ databases">
        <title>Comparative genomics of Brasilonema spp. strains.</title>
        <authorList>
            <person name="Alvarenga D.O."/>
            <person name="Fiore M.F."/>
            <person name="Varani A.M."/>
        </authorList>
    </citation>
    <scope>NUCLEOTIDE SEQUENCE [LARGE SCALE GENOMIC DNA]</scope>
    <source>
        <strain evidence="4 5">CENA114</strain>
    </source>
</reference>
<dbReference type="PANTHER" id="PTHR33495:SF2">
    <property type="entry name" value="ANTI-SIGMA FACTOR ANTAGONIST TM_1081-RELATED"/>
    <property type="match status" value="1"/>
</dbReference>
<dbReference type="RefSeq" id="WP_169263494.1">
    <property type="nucleotide sequence ID" value="NZ_CAWOXK010000001.1"/>
</dbReference>
<dbReference type="PROSITE" id="PS50801">
    <property type="entry name" value="STAS"/>
    <property type="match status" value="1"/>
</dbReference>
<dbReference type="NCBIfam" id="TIGR00377">
    <property type="entry name" value="ant_ant_sig"/>
    <property type="match status" value="1"/>
</dbReference>
<dbReference type="InterPro" id="IPR002645">
    <property type="entry name" value="STAS_dom"/>
</dbReference>
<dbReference type="Proteomes" id="UP000503129">
    <property type="component" value="Chromosome"/>
</dbReference>
<dbReference type="Gene3D" id="3.30.750.24">
    <property type="entry name" value="STAS domain"/>
    <property type="match status" value="1"/>
</dbReference>
<proteinExistence type="inferred from homology"/>
<dbReference type="AlphaFoldDB" id="A0A856MA93"/>
<gene>
    <name evidence="4" type="ORF">DP114_06800</name>
</gene>
<dbReference type="KEGG" id="bsen:DP114_06800"/>
<evidence type="ECO:0000313" key="5">
    <source>
        <dbReference type="Proteomes" id="UP000503129"/>
    </source>
</evidence>
<evidence type="ECO:0000256" key="2">
    <source>
        <dbReference type="RuleBase" id="RU003749"/>
    </source>
</evidence>
<dbReference type="InterPro" id="IPR036513">
    <property type="entry name" value="STAS_dom_sf"/>
</dbReference>
<accession>A0A856MA93</accession>
<dbReference type="PANTHER" id="PTHR33495">
    <property type="entry name" value="ANTI-SIGMA FACTOR ANTAGONIST TM_1081-RELATED-RELATED"/>
    <property type="match status" value="1"/>
</dbReference>